<dbReference type="GO" id="GO:0042797">
    <property type="term" value="P:tRNA transcription by RNA polymerase III"/>
    <property type="evidence" value="ECO:0007669"/>
    <property type="project" value="TreeGrafter"/>
</dbReference>
<feature type="region of interest" description="Disordered" evidence="5">
    <location>
        <begin position="196"/>
        <end position="215"/>
    </location>
</feature>
<sequence length="455" mass="50133">MASRGRSVVGKRGILPNLSLAGKREDKSSAPTQSKKKKSDRGDRRGARGHGRGGHGGKERPSLIESSGIFSEGLSGADPSRRKIKLESSEDCITVVPRVKEEITPAGKSDIPQTGYDEIWESDEEGDVGELSELFKDGFICDYKHGTVLPHVLPLELQPQFVDLMHKDVQKELLDEEDEVKAEIELDIKDHIVAEEGEDQEMNDGESPTGKRSRKAARILRSLDKEQRFGEITGSAKFPNSYQETRESDLFMVQLPSILKILSQDNSSEDKLLFPPDRPNGDTKTFLQGNVAPISTEKPTVEQMKLPAGRCIGKLVVTRGGRVYLRAGGHSMDVAHTASENQHQGVVMVETSPGDSHAMHNGGGRFGDGMVHQRGGTNAIYYMGQVRHHLTASLDWKQLRPIGMEKPSSASSDVLMSPSKSVKPVELERMRKELNELQQQRSADIAAALKRWNAS</sequence>
<dbReference type="GO" id="GO:0005666">
    <property type="term" value="C:RNA polymerase III complex"/>
    <property type="evidence" value="ECO:0007669"/>
    <property type="project" value="InterPro"/>
</dbReference>
<evidence type="ECO:0000256" key="3">
    <source>
        <dbReference type="ARBA" id="ARBA00023163"/>
    </source>
</evidence>
<keyword evidence="3" id="KW-0804">Transcription</keyword>
<dbReference type="EMBL" id="JOJR01000025">
    <property type="protein sequence ID" value="RCN50271.1"/>
    <property type="molecule type" value="Genomic_DNA"/>
</dbReference>
<evidence type="ECO:0000256" key="2">
    <source>
        <dbReference type="ARBA" id="ARBA00022478"/>
    </source>
</evidence>
<dbReference type="AlphaFoldDB" id="A0A368H0W9"/>
<dbReference type="InterPro" id="IPR007811">
    <property type="entry name" value="RPC4"/>
</dbReference>
<name>A0A368H0W9_ANCCA</name>
<dbReference type="Pfam" id="PF05132">
    <property type="entry name" value="RNA_pol_Rpc4"/>
    <property type="match status" value="1"/>
</dbReference>
<protein>
    <submittedName>
        <fullName evidence="6">Uncharacterized protein</fullName>
    </submittedName>
</protein>
<evidence type="ECO:0000256" key="5">
    <source>
        <dbReference type="SAM" id="MobiDB-lite"/>
    </source>
</evidence>
<comment type="subcellular location">
    <subcellularLocation>
        <location evidence="1">Nucleus</location>
    </subcellularLocation>
</comment>
<gene>
    <name evidence="6" type="ORF">ANCCAN_03688</name>
</gene>
<dbReference type="Proteomes" id="UP000252519">
    <property type="component" value="Unassembled WGS sequence"/>
</dbReference>
<evidence type="ECO:0000256" key="1">
    <source>
        <dbReference type="ARBA" id="ARBA00004123"/>
    </source>
</evidence>
<keyword evidence="4" id="KW-0539">Nucleus</keyword>
<dbReference type="OrthoDB" id="5836119at2759"/>
<dbReference type="PANTHER" id="PTHR13408:SF0">
    <property type="entry name" value="DNA-DIRECTED RNA POLYMERASE III SUBUNIT RPC4"/>
    <property type="match status" value="1"/>
</dbReference>
<proteinExistence type="predicted"/>
<evidence type="ECO:0000313" key="6">
    <source>
        <dbReference type="EMBL" id="RCN50271.1"/>
    </source>
</evidence>
<feature type="region of interest" description="Disordered" evidence="5">
    <location>
        <begin position="1"/>
        <end position="83"/>
    </location>
</feature>
<dbReference type="PANTHER" id="PTHR13408">
    <property type="entry name" value="DNA-DIRECTED RNA POLYMERASE III"/>
    <property type="match status" value="1"/>
</dbReference>
<evidence type="ECO:0000256" key="4">
    <source>
        <dbReference type="ARBA" id="ARBA00023242"/>
    </source>
</evidence>
<reference evidence="6 7" key="1">
    <citation type="submission" date="2014-10" db="EMBL/GenBank/DDBJ databases">
        <title>Draft genome of the hookworm Ancylostoma caninum.</title>
        <authorList>
            <person name="Mitreva M."/>
        </authorList>
    </citation>
    <scope>NUCLEOTIDE SEQUENCE [LARGE SCALE GENOMIC DNA]</scope>
    <source>
        <strain evidence="6 7">Baltimore</strain>
    </source>
</reference>
<comment type="caution">
    <text evidence="6">The sequence shown here is derived from an EMBL/GenBank/DDBJ whole genome shotgun (WGS) entry which is preliminary data.</text>
</comment>
<organism evidence="6 7">
    <name type="scientific">Ancylostoma caninum</name>
    <name type="common">Dog hookworm</name>
    <dbReference type="NCBI Taxonomy" id="29170"/>
    <lineage>
        <taxon>Eukaryota</taxon>
        <taxon>Metazoa</taxon>
        <taxon>Ecdysozoa</taxon>
        <taxon>Nematoda</taxon>
        <taxon>Chromadorea</taxon>
        <taxon>Rhabditida</taxon>
        <taxon>Rhabditina</taxon>
        <taxon>Rhabditomorpha</taxon>
        <taxon>Strongyloidea</taxon>
        <taxon>Ancylostomatidae</taxon>
        <taxon>Ancylostomatinae</taxon>
        <taxon>Ancylostoma</taxon>
    </lineage>
</organism>
<keyword evidence="7" id="KW-1185">Reference proteome</keyword>
<accession>A0A368H0W9</accession>
<dbReference type="GO" id="GO:0003677">
    <property type="term" value="F:DNA binding"/>
    <property type="evidence" value="ECO:0007669"/>
    <property type="project" value="InterPro"/>
</dbReference>
<evidence type="ECO:0000313" key="7">
    <source>
        <dbReference type="Proteomes" id="UP000252519"/>
    </source>
</evidence>
<keyword evidence="2" id="KW-0240">DNA-directed RNA polymerase</keyword>
<dbReference type="STRING" id="29170.A0A368H0W9"/>